<comment type="caution">
    <text evidence="2">The sequence shown here is derived from an EMBL/GenBank/DDBJ whole genome shotgun (WGS) entry which is preliminary data.</text>
</comment>
<reference evidence="2" key="1">
    <citation type="journal article" date="2015" name="Nature">
        <title>Complex archaea that bridge the gap between prokaryotes and eukaryotes.</title>
        <authorList>
            <person name="Spang A."/>
            <person name="Saw J.H."/>
            <person name="Jorgensen S.L."/>
            <person name="Zaremba-Niedzwiedzka K."/>
            <person name="Martijn J."/>
            <person name="Lind A.E."/>
            <person name="van Eijk R."/>
            <person name="Schleper C."/>
            <person name="Guy L."/>
            <person name="Ettema T.J."/>
        </authorList>
    </citation>
    <scope>NUCLEOTIDE SEQUENCE</scope>
</reference>
<dbReference type="EMBL" id="LAZR01009992">
    <property type="protein sequence ID" value="KKM69445.1"/>
    <property type="molecule type" value="Genomic_DNA"/>
</dbReference>
<gene>
    <name evidence="2" type="ORF">LCGC14_1450760</name>
</gene>
<evidence type="ECO:0000313" key="2">
    <source>
        <dbReference type="EMBL" id="KKM69445.1"/>
    </source>
</evidence>
<dbReference type="AlphaFoldDB" id="A0A0F9LYL3"/>
<protein>
    <recommendedName>
        <fullName evidence="3">Nitrogen fixation protein FixH</fullName>
    </recommendedName>
</protein>
<feature type="transmembrane region" description="Helical" evidence="1">
    <location>
        <begin position="15"/>
        <end position="38"/>
    </location>
</feature>
<dbReference type="Pfam" id="PF05751">
    <property type="entry name" value="FixH"/>
    <property type="match status" value="1"/>
</dbReference>
<accession>A0A0F9LYL3</accession>
<sequence length="167" mass="18942">MYISQENKQAMRNPWVLGMLLFLVVFLTANAIFIYLAFSSPPNLVVEDFYEKGQAYQQSHERMMEEKALGWSGVLLVPSTSRVNQQQQYEAIITGKNSAGLMLDTVTLYAFRPSDAKEDFKVVMQPSGSGSYIADVSFDLPGSWDLIIEAKRGDDEYNITRRLRIDP</sequence>
<keyword evidence="1" id="KW-0472">Membrane</keyword>
<name>A0A0F9LYL3_9ZZZZ</name>
<keyword evidence="1" id="KW-1133">Transmembrane helix</keyword>
<dbReference type="InterPro" id="IPR008620">
    <property type="entry name" value="FixH"/>
</dbReference>
<proteinExistence type="predicted"/>
<evidence type="ECO:0008006" key="3">
    <source>
        <dbReference type="Google" id="ProtNLM"/>
    </source>
</evidence>
<keyword evidence="1" id="KW-0812">Transmembrane</keyword>
<organism evidence="2">
    <name type="scientific">marine sediment metagenome</name>
    <dbReference type="NCBI Taxonomy" id="412755"/>
    <lineage>
        <taxon>unclassified sequences</taxon>
        <taxon>metagenomes</taxon>
        <taxon>ecological metagenomes</taxon>
    </lineage>
</organism>
<evidence type="ECO:0000256" key="1">
    <source>
        <dbReference type="SAM" id="Phobius"/>
    </source>
</evidence>